<dbReference type="InterPro" id="IPR032818">
    <property type="entry name" value="DedA-like"/>
</dbReference>
<reference evidence="9 10" key="1">
    <citation type="submission" date="2020-07" db="EMBL/GenBank/DDBJ databases">
        <title>Sequencing the genomes of 1000 actinobacteria strains.</title>
        <authorList>
            <person name="Klenk H.-P."/>
        </authorList>
    </citation>
    <scope>NUCLEOTIDE SEQUENCE [LARGE SCALE GENOMIC DNA]</scope>
    <source>
        <strain evidence="9 10">DSM 18448</strain>
    </source>
</reference>
<feature type="transmembrane region" description="Helical" evidence="7">
    <location>
        <begin position="172"/>
        <end position="191"/>
    </location>
</feature>
<keyword evidence="6 7" id="KW-0472">Membrane</keyword>
<evidence type="ECO:0000256" key="1">
    <source>
        <dbReference type="ARBA" id="ARBA00004651"/>
    </source>
</evidence>
<evidence type="ECO:0000259" key="8">
    <source>
        <dbReference type="Pfam" id="PF09335"/>
    </source>
</evidence>
<comment type="similarity">
    <text evidence="2 7">Belongs to the DedA family.</text>
</comment>
<evidence type="ECO:0000256" key="4">
    <source>
        <dbReference type="ARBA" id="ARBA00022692"/>
    </source>
</evidence>
<dbReference type="EMBL" id="JACBZH010000001">
    <property type="protein sequence ID" value="NYH89766.1"/>
    <property type="molecule type" value="Genomic_DNA"/>
</dbReference>
<evidence type="ECO:0000313" key="9">
    <source>
        <dbReference type="EMBL" id="NYH89766.1"/>
    </source>
</evidence>
<dbReference type="PANTHER" id="PTHR30353:SF0">
    <property type="entry name" value="TRANSMEMBRANE PROTEIN"/>
    <property type="match status" value="1"/>
</dbReference>
<keyword evidence="10" id="KW-1185">Reference proteome</keyword>
<feature type="transmembrane region" description="Helical" evidence="7">
    <location>
        <begin position="146"/>
        <end position="166"/>
    </location>
</feature>
<protein>
    <submittedName>
        <fullName evidence="9">Membrane protein DedA with SNARE-associated domain</fullName>
    </submittedName>
</protein>
<sequence>MTDSILQVVHDAMSSPWIYLALFLLAATDAFLPAVPSESVVITAGVFAAASGSPNLALVVLAAAAGAFAGDHISYAIGRGAGGRLLARARPGSRQRRAFDRAADALAERGGLVLVVARYVPGGRTAVTVTMGALGYPRRRFTHFDVLAALSWAVYSVLVGYVGGMAFENDPIKGVVLGVGLALGVTALVEAGRYVRRRRVRDTEGRGEALVPAAGRESARTP</sequence>
<dbReference type="Pfam" id="PF09335">
    <property type="entry name" value="VTT_dom"/>
    <property type="match status" value="1"/>
</dbReference>
<organism evidence="9 10">
    <name type="scientific">Actinopolymorpha rutila</name>
    <dbReference type="NCBI Taxonomy" id="446787"/>
    <lineage>
        <taxon>Bacteria</taxon>
        <taxon>Bacillati</taxon>
        <taxon>Actinomycetota</taxon>
        <taxon>Actinomycetes</taxon>
        <taxon>Propionibacteriales</taxon>
        <taxon>Actinopolymorphaceae</taxon>
        <taxon>Actinopolymorpha</taxon>
    </lineage>
</organism>
<dbReference type="AlphaFoldDB" id="A0A852ZMV0"/>
<evidence type="ECO:0000313" key="10">
    <source>
        <dbReference type="Proteomes" id="UP000579605"/>
    </source>
</evidence>
<proteinExistence type="inferred from homology"/>
<accession>A0A852ZMV0</accession>
<evidence type="ECO:0000256" key="6">
    <source>
        <dbReference type="ARBA" id="ARBA00023136"/>
    </source>
</evidence>
<dbReference type="PANTHER" id="PTHR30353">
    <property type="entry name" value="INNER MEMBRANE PROTEIN DEDA-RELATED"/>
    <property type="match status" value="1"/>
</dbReference>
<evidence type="ECO:0000256" key="5">
    <source>
        <dbReference type="ARBA" id="ARBA00022989"/>
    </source>
</evidence>
<keyword evidence="4 7" id="KW-0812">Transmembrane</keyword>
<dbReference type="GO" id="GO:0005886">
    <property type="term" value="C:plasma membrane"/>
    <property type="evidence" value="ECO:0007669"/>
    <property type="project" value="UniProtKB-SubCell"/>
</dbReference>
<evidence type="ECO:0000256" key="3">
    <source>
        <dbReference type="ARBA" id="ARBA00022475"/>
    </source>
</evidence>
<dbReference type="InterPro" id="IPR032816">
    <property type="entry name" value="VTT_dom"/>
</dbReference>
<keyword evidence="5 7" id="KW-1133">Transmembrane helix</keyword>
<dbReference type="Proteomes" id="UP000579605">
    <property type="component" value="Unassembled WGS sequence"/>
</dbReference>
<gene>
    <name evidence="9" type="ORF">F4554_002404</name>
</gene>
<evidence type="ECO:0000256" key="7">
    <source>
        <dbReference type="RuleBase" id="RU367016"/>
    </source>
</evidence>
<comment type="subcellular location">
    <subcellularLocation>
        <location evidence="1 7">Cell membrane</location>
        <topology evidence="1 7">Multi-pass membrane protein</topology>
    </subcellularLocation>
</comment>
<feature type="transmembrane region" description="Helical" evidence="7">
    <location>
        <begin position="17"/>
        <end position="36"/>
    </location>
</feature>
<dbReference type="RefSeq" id="WP_179787435.1">
    <property type="nucleotide sequence ID" value="NZ_BAAARR010000010.1"/>
</dbReference>
<keyword evidence="3 7" id="KW-1003">Cell membrane</keyword>
<feature type="domain" description="VTT" evidence="8">
    <location>
        <begin position="35"/>
        <end position="161"/>
    </location>
</feature>
<comment type="caution">
    <text evidence="7">Lacks conserved residue(s) required for the propagation of feature annotation.</text>
</comment>
<name>A0A852ZMV0_9ACTN</name>
<evidence type="ECO:0000256" key="2">
    <source>
        <dbReference type="ARBA" id="ARBA00010792"/>
    </source>
</evidence>
<comment type="caution">
    <text evidence="9">The sequence shown here is derived from an EMBL/GenBank/DDBJ whole genome shotgun (WGS) entry which is preliminary data.</text>
</comment>